<organism evidence="1 2">
    <name type="scientific">Parascaris univalens</name>
    <name type="common">Nematode worm</name>
    <dbReference type="NCBI Taxonomy" id="6257"/>
    <lineage>
        <taxon>Eukaryota</taxon>
        <taxon>Metazoa</taxon>
        <taxon>Ecdysozoa</taxon>
        <taxon>Nematoda</taxon>
        <taxon>Chromadorea</taxon>
        <taxon>Rhabditida</taxon>
        <taxon>Spirurina</taxon>
        <taxon>Ascaridomorpha</taxon>
        <taxon>Ascaridoidea</taxon>
        <taxon>Ascarididae</taxon>
        <taxon>Parascaris</taxon>
    </lineage>
</organism>
<sequence length="132" mass="14926">FEELCCSLHSQRLQLSICTFTYEQLSSKVSIKIGEGELSLFRLRFEPWSTRMLHHVVVSYAIFESPPAECGLSCSIAICAANEQHALHFTIIHIDHCYEIGAIGDPFKSTASLHPFHTFFERHAGTHCIAQF</sequence>
<dbReference type="Proteomes" id="UP000887569">
    <property type="component" value="Unplaced"/>
</dbReference>
<evidence type="ECO:0000313" key="1">
    <source>
        <dbReference type="Proteomes" id="UP000887569"/>
    </source>
</evidence>
<dbReference type="WBParaSite" id="PgR161_g007_t01">
    <property type="protein sequence ID" value="PgR161_g007_t01"/>
    <property type="gene ID" value="PgR161_g007"/>
</dbReference>
<reference evidence="2" key="1">
    <citation type="submission" date="2022-11" db="UniProtKB">
        <authorList>
            <consortium name="WormBaseParasite"/>
        </authorList>
    </citation>
    <scope>IDENTIFICATION</scope>
</reference>
<accession>A0A915CH07</accession>
<protein>
    <submittedName>
        <fullName evidence="2">Uncharacterized protein</fullName>
    </submittedName>
</protein>
<proteinExistence type="predicted"/>
<dbReference type="AlphaFoldDB" id="A0A915CH07"/>
<evidence type="ECO:0000313" key="2">
    <source>
        <dbReference type="WBParaSite" id="PgR161_g007_t01"/>
    </source>
</evidence>
<keyword evidence="1" id="KW-1185">Reference proteome</keyword>
<name>A0A915CH07_PARUN</name>